<feature type="transmembrane region" description="Helical" evidence="5">
    <location>
        <begin position="144"/>
        <end position="164"/>
    </location>
</feature>
<protein>
    <submittedName>
        <fullName evidence="7">ATP-binding cassette domain-containing protein</fullName>
    </submittedName>
</protein>
<dbReference type="GO" id="GO:0016887">
    <property type="term" value="F:ATP hydrolysis activity"/>
    <property type="evidence" value="ECO:0007669"/>
    <property type="project" value="InterPro"/>
</dbReference>
<dbReference type="GO" id="GO:0005886">
    <property type="term" value="C:plasma membrane"/>
    <property type="evidence" value="ECO:0007669"/>
    <property type="project" value="UniProtKB-SubCell"/>
</dbReference>
<evidence type="ECO:0000256" key="1">
    <source>
        <dbReference type="ARBA" id="ARBA00004651"/>
    </source>
</evidence>
<keyword evidence="4 5" id="KW-0472">Membrane</keyword>
<evidence type="ECO:0000256" key="2">
    <source>
        <dbReference type="ARBA" id="ARBA00022692"/>
    </source>
</evidence>
<evidence type="ECO:0000259" key="6">
    <source>
        <dbReference type="PROSITE" id="PS50893"/>
    </source>
</evidence>
<dbReference type="GO" id="GO:0034040">
    <property type="term" value="F:ATPase-coupled lipid transmembrane transporter activity"/>
    <property type="evidence" value="ECO:0007669"/>
    <property type="project" value="TreeGrafter"/>
</dbReference>
<evidence type="ECO:0000313" key="7">
    <source>
        <dbReference type="EMBL" id="QOW60828.1"/>
    </source>
</evidence>
<feature type="transmembrane region" description="Helical" evidence="5">
    <location>
        <begin position="239"/>
        <end position="256"/>
    </location>
</feature>
<evidence type="ECO:0000256" key="5">
    <source>
        <dbReference type="SAM" id="Phobius"/>
    </source>
</evidence>
<feature type="transmembrane region" description="Helical" evidence="5">
    <location>
        <begin position="12"/>
        <end position="35"/>
    </location>
</feature>
<keyword evidence="2 5" id="KW-0812">Transmembrane</keyword>
<accession>A0A7S6WPA0</accession>
<dbReference type="SUPFAM" id="SSF90123">
    <property type="entry name" value="ABC transporter transmembrane region"/>
    <property type="match status" value="1"/>
</dbReference>
<dbReference type="EMBL" id="CP061839">
    <property type="protein sequence ID" value="QOW60828.1"/>
    <property type="molecule type" value="Genomic_DNA"/>
</dbReference>
<feature type="domain" description="ABC transporter" evidence="6">
    <location>
        <begin position="317"/>
        <end position="538"/>
    </location>
</feature>
<dbReference type="InterPro" id="IPR039421">
    <property type="entry name" value="Type_1_exporter"/>
</dbReference>
<feature type="transmembrane region" description="Helical" evidence="5">
    <location>
        <begin position="47"/>
        <end position="65"/>
    </location>
</feature>
<evidence type="ECO:0000256" key="3">
    <source>
        <dbReference type="ARBA" id="ARBA00022989"/>
    </source>
</evidence>
<dbReference type="Pfam" id="PF00005">
    <property type="entry name" value="ABC_tran"/>
    <property type="match status" value="1"/>
</dbReference>
<sequence>MKTVYTLYKKFYKGLTLPIIFLLVLNACNSIFLVLGKEGLNKILTHLSFASLLAMSISVIVYTILQTVYELILNNSITYCALPPMMKNSFHHSLVNSNRKLEEEGFYIMSYTQDINILIPFCFRFLASCFNVIILNGFLFSISLFLPVILLTIIISTNIVVTYLDKRINETYGLLDDESIRYGGIIKTTFQSIFLTLNNSVKSECKKSILQKDEKLLKIENKIKMMEAVKSIFFEGQNYFIPIIISLFCVFALPGVNLVNLLYIIFIISSVNQNMSSVFLAARQIKRSVPIAEKYFRYIEECENNTNKNIHNDAALINAKKISLLKNGKPILNNIDFTLHEGEQIAVVGQNGSGKTSLLRLLTMNEAEFSGSLTYNLKTLGANTIPCLWSHPHIFNISLRDNLVFDKSVPDADIMQMLNVLKLAHFVDTLPDGLDTVMDMNNLTVSDGERSRIALARILLLTSDCPVLLLDEFSRNVNTEIEDLMLNLIFVKKSAIAAVTNNISTAKCFQKILFVSRQDGSLKEIGKDCIAERIKAVR</sequence>
<dbReference type="SUPFAM" id="SSF52540">
    <property type="entry name" value="P-loop containing nucleoside triphosphate hydrolases"/>
    <property type="match status" value="1"/>
</dbReference>
<dbReference type="AlphaFoldDB" id="A0A7S6WPA0"/>
<keyword evidence="3 5" id="KW-1133">Transmembrane helix</keyword>
<gene>
    <name evidence="7" type="ORF">IFE08_13785</name>
</gene>
<dbReference type="Proteomes" id="UP000593915">
    <property type="component" value="Chromosome"/>
</dbReference>
<dbReference type="InterPro" id="IPR003439">
    <property type="entry name" value="ABC_transporter-like_ATP-bd"/>
</dbReference>
<dbReference type="PANTHER" id="PTHR24221:SF654">
    <property type="entry name" value="ATP-BINDING CASSETTE SUB-FAMILY B MEMBER 6"/>
    <property type="match status" value="1"/>
</dbReference>
<dbReference type="RefSeq" id="WP_194076290.1">
    <property type="nucleotide sequence ID" value="NZ_CP061839.1"/>
</dbReference>
<evidence type="ECO:0000313" key="8">
    <source>
        <dbReference type="Proteomes" id="UP000593915"/>
    </source>
</evidence>
<dbReference type="GO" id="GO:0005524">
    <property type="term" value="F:ATP binding"/>
    <property type="evidence" value="ECO:0007669"/>
    <property type="project" value="UniProtKB-KW"/>
</dbReference>
<dbReference type="PROSITE" id="PS50893">
    <property type="entry name" value="ABC_TRANSPORTER_2"/>
    <property type="match status" value="1"/>
</dbReference>
<keyword evidence="7" id="KW-0067">ATP-binding</keyword>
<keyword evidence="7" id="KW-0547">Nucleotide-binding</keyword>
<proteinExistence type="predicted"/>
<name>A0A7S6WPA0_9SPIR</name>
<dbReference type="PANTHER" id="PTHR24221">
    <property type="entry name" value="ATP-BINDING CASSETTE SUB-FAMILY B"/>
    <property type="match status" value="1"/>
</dbReference>
<dbReference type="Gene3D" id="3.40.50.300">
    <property type="entry name" value="P-loop containing nucleotide triphosphate hydrolases"/>
    <property type="match status" value="1"/>
</dbReference>
<feature type="transmembrane region" description="Helical" evidence="5">
    <location>
        <begin position="117"/>
        <end position="138"/>
    </location>
</feature>
<dbReference type="InterPro" id="IPR036640">
    <property type="entry name" value="ABC1_TM_sf"/>
</dbReference>
<comment type="subcellular location">
    <subcellularLocation>
        <location evidence="1">Cell membrane</location>
        <topology evidence="1">Multi-pass membrane protein</topology>
    </subcellularLocation>
</comment>
<evidence type="ECO:0000256" key="4">
    <source>
        <dbReference type="ARBA" id="ARBA00023136"/>
    </source>
</evidence>
<dbReference type="InterPro" id="IPR027417">
    <property type="entry name" value="P-loop_NTPase"/>
</dbReference>
<reference evidence="7 8" key="1">
    <citation type="submission" date="2020-09" db="EMBL/GenBank/DDBJ databases">
        <title>Characterization of Treponema spp. from bovine digital dermatitis in Korea.</title>
        <authorList>
            <person name="Espiritu H.M."/>
            <person name="Cho Y.I."/>
            <person name="Mamuad L."/>
        </authorList>
    </citation>
    <scope>NUCLEOTIDE SEQUENCE [LARGE SCALE GENOMIC DNA]</scope>
    <source>
        <strain evidence="7 8">KS1</strain>
    </source>
</reference>
<organism evidence="7 8">
    <name type="scientific">Treponema pedis</name>
    <dbReference type="NCBI Taxonomy" id="409322"/>
    <lineage>
        <taxon>Bacteria</taxon>
        <taxon>Pseudomonadati</taxon>
        <taxon>Spirochaetota</taxon>
        <taxon>Spirochaetia</taxon>
        <taxon>Spirochaetales</taxon>
        <taxon>Treponemataceae</taxon>
        <taxon>Treponema</taxon>
    </lineage>
</organism>